<reference evidence="1 2" key="1">
    <citation type="submission" date="2019-07" db="EMBL/GenBank/DDBJ databases">
        <title>Full genome sequence of Luteimonas sp. Gr-4.</title>
        <authorList>
            <person name="Im W.-T."/>
        </authorList>
    </citation>
    <scope>NUCLEOTIDE SEQUENCE [LARGE SCALE GENOMIC DNA]</scope>
    <source>
        <strain evidence="1 2">Gr-4</strain>
    </source>
</reference>
<dbReference type="EMBL" id="CP042218">
    <property type="protein sequence ID" value="QDW67903.1"/>
    <property type="molecule type" value="Genomic_DNA"/>
</dbReference>
<accession>A0A518N7L5</accession>
<name>A0A518N7L5_9GAMM</name>
<keyword evidence="2" id="KW-1185">Reference proteome</keyword>
<protein>
    <submittedName>
        <fullName evidence="1">Uncharacterized protein</fullName>
    </submittedName>
</protein>
<sequence>MGARGEVALFRAFIKSFNALGPEALAKEYHGNRYQVTFQQARGAGRSTPRCELCDVLIIHYPAGNPSAARLTFNQAKAASKPLGCLGLASLHQPYSFGANLEQWDLLSNRPLVRPATKTFQPPSDLLSGALLPSVGSFGVFYPASAGFEFAYFVADRLNPLRNGPSRSGTLQWTHPLHQLRKVAGYTEVLGTCCIRKFGEALELGHVGTPVLHLLSRSAELRAWLAGALVALGREHRESQLPQELLTGLELGRSVEDGTSRRGEEPAPVRAVILVRTESSRHGEKANKGMERTA</sequence>
<gene>
    <name evidence="1" type="ORF">FPZ22_08130</name>
</gene>
<organism evidence="1 2">
    <name type="scientific">Luteimonas granuli</name>
    <dbReference type="NCBI Taxonomy" id="1176533"/>
    <lineage>
        <taxon>Bacteria</taxon>
        <taxon>Pseudomonadati</taxon>
        <taxon>Pseudomonadota</taxon>
        <taxon>Gammaproteobacteria</taxon>
        <taxon>Lysobacterales</taxon>
        <taxon>Lysobacteraceae</taxon>
        <taxon>Luteimonas</taxon>
    </lineage>
</organism>
<proteinExistence type="predicted"/>
<dbReference type="AlphaFoldDB" id="A0A518N7L5"/>
<dbReference type="Proteomes" id="UP000316584">
    <property type="component" value="Chromosome"/>
</dbReference>
<evidence type="ECO:0000313" key="2">
    <source>
        <dbReference type="Proteomes" id="UP000316584"/>
    </source>
</evidence>
<dbReference type="KEGG" id="lug:FPZ22_08130"/>
<evidence type="ECO:0000313" key="1">
    <source>
        <dbReference type="EMBL" id="QDW67903.1"/>
    </source>
</evidence>
<dbReference type="OrthoDB" id="9553839at2"/>